<dbReference type="PROSITE" id="PS00153">
    <property type="entry name" value="ATPASE_GAMMA"/>
    <property type="match status" value="1"/>
</dbReference>
<reference evidence="11 13" key="1">
    <citation type="submission" date="2016-02" db="EMBL/GenBank/DDBJ databases">
        <title>Draft genome sequence for Clostridium paradoxum JW-YL-7.</title>
        <authorList>
            <person name="Utturkar S.M."/>
            <person name="Lancaster A."/>
            <person name="Poole F.L."/>
            <person name="Adams M.W."/>
            <person name="Brown S.D."/>
        </authorList>
    </citation>
    <scope>NUCLEOTIDE SEQUENCE [LARGE SCALE GENOMIC DNA]</scope>
    <source>
        <strain evidence="11 13">JW-YL-7</strain>
    </source>
</reference>
<evidence type="ECO:0000256" key="10">
    <source>
        <dbReference type="HAMAP-Rule" id="MF_00815"/>
    </source>
</evidence>
<evidence type="ECO:0000313" key="13">
    <source>
        <dbReference type="Proteomes" id="UP000092605"/>
    </source>
</evidence>
<keyword evidence="6 10" id="KW-0406">Ion transport</keyword>
<dbReference type="PRINTS" id="PR00126">
    <property type="entry name" value="ATPASEGAMMA"/>
</dbReference>
<comment type="similarity">
    <text evidence="3 10">Belongs to the ATPase gamma chain family.</text>
</comment>
<dbReference type="Gene3D" id="1.10.287.80">
    <property type="entry name" value="ATP synthase, gamma subunit, helix hairpin domain"/>
    <property type="match status" value="1"/>
</dbReference>
<evidence type="ECO:0000313" key="14">
    <source>
        <dbReference type="Proteomes" id="UP000323392"/>
    </source>
</evidence>
<dbReference type="PANTHER" id="PTHR11693">
    <property type="entry name" value="ATP SYNTHASE GAMMA CHAIN"/>
    <property type="match status" value="1"/>
</dbReference>
<dbReference type="InterPro" id="IPR035968">
    <property type="entry name" value="ATP_synth_F1_ATPase_gsu"/>
</dbReference>
<dbReference type="InterPro" id="IPR023632">
    <property type="entry name" value="ATP_synth_F1_gsu_CS"/>
</dbReference>
<keyword evidence="14" id="KW-1185">Reference proteome</keyword>
<dbReference type="OrthoDB" id="9812769at2"/>
<evidence type="ECO:0000313" key="11">
    <source>
        <dbReference type="EMBL" id="KXZ40523.1"/>
    </source>
</evidence>
<comment type="subcellular location">
    <subcellularLocation>
        <location evidence="10">Cell membrane</location>
        <topology evidence="10">Peripheral membrane protein</topology>
    </subcellularLocation>
    <subcellularLocation>
        <location evidence="2">Membrane</location>
        <topology evidence="2">Peripheral membrane protein</topology>
    </subcellularLocation>
</comment>
<evidence type="ECO:0000313" key="12">
    <source>
        <dbReference type="EMBL" id="SHK72028.1"/>
    </source>
</evidence>
<dbReference type="PANTHER" id="PTHR11693:SF22">
    <property type="entry name" value="ATP SYNTHASE SUBUNIT GAMMA, MITOCHONDRIAL"/>
    <property type="match status" value="1"/>
</dbReference>
<evidence type="ECO:0000256" key="1">
    <source>
        <dbReference type="ARBA" id="ARBA00003456"/>
    </source>
</evidence>
<organism evidence="11 13">
    <name type="scientific">Alkalithermobacter thermoalcaliphilus JW-YL-7 = DSM 7308</name>
    <dbReference type="NCBI Taxonomy" id="1121328"/>
    <lineage>
        <taxon>Bacteria</taxon>
        <taxon>Bacillati</taxon>
        <taxon>Bacillota</taxon>
        <taxon>Clostridia</taxon>
        <taxon>Peptostreptococcales</taxon>
        <taxon>Tepidibacteraceae</taxon>
        <taxon>Alkalithermobacter</taxon>
    </lineage>
</organism>
<evidence type="ECO:0000256" key="3">
    <source>
        <dbReference type="ARBA" id="ARBA00007681"/>
    </source>
</evidence>
<evidence type="ECO:0000256" key="5">
    <source>
        <dbReference type="ARBA" id="ARBA00022781"/>
    </source>
</evidence>
<dbReference type="Proteomes" id="UP000092605">
    <property type="component" value="Unassembled WGS sequence"/>
</dbReference>
<sequence>MAGVGMKDIKRRMKSINNTKQITKAMELVSSAKLRRAKEQAEKSRPYFLTLYNTIKKIAQNTRGVSSTFLERKDVKSKAFIVIAGDRGLAGGYNSNVIKTTLSSMEGKKEKVVPVGKKSIDFFQKRNYDILGKFSGIENMDFSNAKEIAQVCIDAYMKNEVDEVYLVYTEFKSTLIQEPKVLKVLPISFDKEDENEKREIIEYEPSAEAVLDYIVPKFVAGTIYGGIVESFASEQAARRTAMESASDNADEMISKLELSYNRARQSSITQEISEIVAGAEALK</sequence>
<evidence type="ECO:0000256" key="7">
    <source>
        <dbReference type="ARBA" id="ARBA00023136"/>
    </source>
</evidence>
<dbReference type="SUPFAM" id="SSF52943">
    <property type="entry name" value="ATP synthase (F1-ATPase), gamma subunit"/>
    <property type="match status" value="1"/>
</dbReference>
<dbReference type="Proteomes" id="UP000323392">
    <property type="component" value="Unassembled WGS sequence"/>
</dbReference>
<dbReference type="CDD" id="cd12151">
    <property type="entry name" value="F1-ATPase_gamma"/>
    <property type="match status" value="1"/>
</dbReference>
<dbReference type="GO" id="GO:0046933">
    <property type="term" value="F:proton-transporting ATP synthase activity, rotational mechanism"/>
    <property type="evidence" value="ECO:0007669"/>
    <property type="project" value="UniProtKB-UniRule"/>
</dbReference>
<dbReference type="EMBL" id="LSFY01000001">
    <property type="protein sequence ID" value="KXZ40523.1"/>
    <property type="molecule type" value="Genomic_DNA"/>
</dbReference>
<keyword evidence="7 10" id="KW-0472">Membrane</keyword>
<dbReference type="GO" id="GO:0005524">
    <property type="term" value="F:ATP binding"/>
    <property type="evidence" value="ECO:0007669"/>
    <property type="project" value="UniProtKB-UniRule"/>
</dbReference>
<comment type="caution">
    <text evidence="11">The sequence shown here is derived from an EMBL/GenBank/DDBJ whole genome shotgun (WGS) entry which is preliminary data.</text>
</comment>
<keyword evidence="9 10" id="KW-0066">ATP synthesis</keyword>
<dbReference type="Gene3D" id="3.40.1380.10">
    <property type="match status" value="1"/>
</dbReference>
<keyword evidence="4 10" id="KW-0813">Transport</keyword>
<dbReference type="NCBIfam" id="TIGR01146">
    <property type="entry name" value="ATPsyn_F1gamma"/>
    <property type="match status" value="1"/>
</dbReference>
<comment type="function">
    <text evidence="1 10">Produces ATP from ADP in the presence of a proton gradient across the membrane. The gamma chain is believed to be important in regulating ATPase activity and the flow of protons through the CF(0) complex.</text>
</comment>
<evidence type="ECO:0000256" key="9">
    <source>
        <dbReference type="ARBA" id="ARBA00023310"/>
    </source>
</evidence>
<dbReference type="AlphaFoldDB" id="A0A150FSD1"/>
<dbReference type="GO" id="GO:0042777">
    <property type="term" value="P:proton motive force-driven plasma membrane ATP synthesis"/>
    <property type="evidence" value="ECO:0007669"/>
    <property type="project" value="UniProtKB-UniRule"/>
</dbReference>
<evidence type="ECO:0000256" key="8">
    <source>
        <dbReference type="ARBA" id="ARBA00023196"/>
    </source>
</evidence>
<gene>
    <name evidence="10" type="primary">atpG</name>
    <name evidence="11" type="ORF">JWYL7_1598</name>
    <name evidence="12" type="ORF">SAMN05661008_00779</name>
</gene>
<evidence type="ECO:0000256" key="4">
    <source>
        <dbReference type="ARBA" id="ARBA00022448"/>
    </source>
</evidence>
<name>A0A150FSD1_CLOPD</name>
<keyword evidence="10" id="KW-1003">Cell membrane</keyword>
<dbReference type="STRING" id="1121328.JWYL7_1598"/>
<dbReference type="PATRIC" id="fig|1121328.3.peg.1609"/>
<dbReference type="InterPro" id="IPR000131">
    <property type="entry name" value="ATP_synth_F1_gsu"/>
</dbReference>
<dbReference type="GO" id="GO:0005886">
    <property type="term" value="C:plasma membrane"/>
    <property type="evidence" value="ECO:0007669"/>
    <property type="project" value="UniProtKB-SubCell"/>
</dbReference>
<protein>
    <recommendedName>
        <fullName evidence="10">ATP synthase gamma chain</fullName>
    </recommendedName>
    <alternativeName>
        <fullName evidence="10">ATP synthase F1 sector gamma subunit</fullName>
    </alternativeName>
    <alternativeName>
        <fullName evidence="10">F-ATPase gamma subunit</fullName>
    </alternativeName>
</protein>
<dbReference type="GO" id="GO:0045259">
    <property type="term" value="C:proton-transporting ATP synthase complex"/>
    <property type="evidence" value="ECO:0007669"/>
    <property type="project" value="UniProtKB-KW"/>
</dbReference>
<keyword evidence="8 10" id="KW-0139">CF(1)</keyword>
<comment type="subunit">
    <text evidence="10">F-type ATPases have 2 components, CF(1) - the catalytic core - and CF(0) - the membrane proton channel. CF(1) has five subunits: alpha(3), beta(3), gamma(1), delta(1), epsilon(1). CF(0) has three main subunits: a, b and c.</text>
</comment>
<reference evidence="12 14" key="2">
    <citation type="submission" date="2016-11" db="EMBL/GenBank/DDBJ databases">
        <authorList>
            <person name="Varghese N."/>
            <person name="Submissions S."/>
        </authorList>
    </citation>
    <scope>NUCLEOTIDE SEQUENCE [LARGE SCALE GENOMIC DNA]</scope>
    <source>
        <strain evidence="12 14">DSM 7308</strain>
    </source>
</reference>
<keyword evidence="5 10" id="KW-0375">Hydrogen ion transport</keyword>
<evidence type="ECO:0000256" key="2">
    <source>
        <dbReference type="ARBA" id="ARBA00004170"/>
    </source>
</evidence>
<evidence type="ECO:0000256" key="6">
    <source>
        <dbReference type="ARBA" id="ARBA00023065"/>
    </source>
</evidence>
<dbReference type="RefSeq" id="WP_066071524.1">
    <property type="nucleotide sequence ID" value="NZ_FRBG01000004.1"/>
</dbReference>
<proteinExistence type="inferred from homology"/>
<accession>A0A150FSD1</accession>
<dbReference type="HAMAP" id="MF_00815">
    <property type="entry name" value="ATP_synth_gamma_bact"/>
    <property type="match status" value="1"/>
</dbReference>
<dbReference type="EMBL" id="FRBG01000004">
    <property type="protein sequence ID" value="SHK72028.1"/>
    <property type="molecule type" value="Genomic_DNA"/>
</dbReference>
<dbReference type="Pfam" id="PF00231">
    <property type="entry name" value="ATP-synt"/>
    <property type="match status" value="1"/>
</dbReference>